<sequence>MQRGGAAGVVLQQGVVEGGAAQRLLHGLQVSPGALVLGVAVPRVQVRVKARGVHLGGVGVMRARQLAGRVVQLAINDARRAVAPLCAAPMVVRLVVVLAQADVRLHVHHTLEQPHVLRGRRRRARAALRARVTLRVTLVPLVQAARAGSHGSAAHHAHHAHHAPTPRRLRLRCHLSRRRRRQQQPRGEGRRASRYCGQACKIHAARYFAELGQRWARPAPRHHARGGRRSSSRWKRSVSGEGRGRDGEEPPEEVASAEERSSRMMAVTSLRKSSSSSAATLGSESHRGSSLPSHRPPPLHPAPSLLAATVAAAPSHTSSSSAATSSSEGERPSEAEAVTVKSGIWSGVRMPSEESSHVASPGLPGLPATSSPSSPAPRRAPPRTPGNSGPSGEESVSCLGRAVGAGVGAGAGPGMPSGAASCGAGATRESGAKMP</sequence>
<organism evidence="2 3">
    <name type="scientific">Portunus trituberculatus</name>
    <name type="common">Swimming crab</name>
    <name type="synonym">Neptunus trituberculatus</name>
    <dbReference type="NCBI Taxonomy" id="210409"/>
    <lineage>
        <taxon>Eukaryota</taxon>
        <taxon>Metazoa</taxon>
        <taxon>Ecdysozoa</taxon>
        <taxon>Arthropoda</taxon>
        <taxon>Crustacea</taxon>
        <taxon>Multicrustacea</taxon>
        <taxon>Malacostraca</taxon>
        <taxon>Eumalacostraca</taxon>
        <taxon>Eucarida</taxon>
        <taxon>Decapoda</taxon>
        <taxon>Pleocyemata</taxon>
        <taxon>Brachyura</taxon>
        <taxon>Eubrachyura</taxon>
        <taxon>Portunoidea</taxon>
        <taxon>Portunidae</taxon>
        <taxon>Portuninae</taxon>
        <taxon>Portunus</taxon>
    </lineage>
</organism>
<reference evidence="2 3" key="1">
    <citation type="submission" date="2019-05" db="EMBL/GenBank/DDBJ databases">
        <title>Another draft genome of Portunus trituberculatus and its Hox gene families provides insights of decapod evolution.</title>
        <authorList>
            <person name="Jeong J.-H."/>
            <person name="Song I."/>
            <person name="Kim S."/>
            <person name="Choi T."/>
            <person name="Kim D."/>
            <person name="Ryu S."/>
            <person name="Kim W."/>
        </authorList>
    </citation>
    <scope>NUCLEOTIDE SEQUENCE [LARGE SCALE GENOMIC DNA]</scope>
    <source>
        <tissue evidence="2">Muscle</tissue>
    </source>
</reference>
<proteinExistence type="predicted"/>
<name>A0A5B7HE20_PORTR</name>
<dbReference type="AlphaFoldDB" id="A0A5B7HE20"/>
<feature type="region of interest" description="Disordered" evidence="1">
    <location>
        <begin position="218"/>
        <end position="435"/>
    </location>
</feature>
<feature type="compositionally biased region" description="Basic residues" evidence="1">
    <location>
        <begin position="219"/>
        <end position="236"/>
    </location>
</feature>
<feature type="compositionally biased region" description="Pro residues" evidence="1">
    <location>
        <begin position="374"/>
        <end position="384"/>
    </location>
</feature>
<keyword evidence="3" id="KW-1185">Reference proteome</keyword>
<feature type="compositionally biased region" description="Low complexity" evidence="1">
    <location>
        <begin position="302"/>
        <end position="327"/>
    </location>
</feature>
<evidence type="ECO:0000313" key="3">
    <source>
        <dbReference type="Proteomes" id="UP000324222"/>
    </source>
</evidence>
<feature type="compositionally biased region" description="Basic residues" evidence="1">
    <location>
        <begin position="153"/>
        <end position="169"/>
    </location>
</feature>
<dbReference type="Proteomes" id="UP000324222">
    <property type="component" value="Unassembled WGS sequence"/>
</dbReference>
<accession>A0A5B7HE20</accession>
<feature type="compositionally biased region" description="Gly residues" evidence="1">
    <location>
        <begin position="403"/>
        <end position="415"/>
    </location>
</feature>
<evidence type="ECO:0000256" key="1">
    <source>
        <dbReference type="SAM" id="MobiDB-lite"/>
    </source>
</evidence>
<feature type="compositionally biased region" description="Low complexity" evidence="1">
    <location>
        <begin position="268"/>
        <end position="293"/>
    </location>
</feature>
<gene>
    <name evidence="2" type="ORF">E2C01_061314</name>
</gene>
<feature type="region of interest" description="Disordered" evidence="1">
    <location>
        <begin position="147"/>
        <end position="169"/>
    </location>
</feature>
<dbReference type="EMBL" id="VSRR010025813">
    <property type="protein sequence ID" value="MPC67148.1"/>
    <property type="molecule type" value="Genomic_DNA"/>
</dbReference>
<feature type="compositionally biased region" description="Low complexity" evidence="1">
    <location>
        <begin position="416"/>
        <end position="426"/>
    </location>
</feature>
<protein>
    <submittedName>
        <fullName evidence="2">Uncharacterized protein</fullName>
    </submittedName>
</protein>
<evidence type="ECO:0000313" key="2">
    <source>
        <dbReference type="EMBL" id="MPC67148.1"/>
    </source>
</evidence>
<comment type="caution">
    <text evidence="2">The sequence shown here is derived from an EMBL/GenBank/DDBJ whole genome shotgun (WGS) entry which is preliminary data.</text>
</comment>
<feature type="compositionally biased region" description="Low complexity" evidence="1">
    <location>
        <begin position="360"/>
        <end position="373"/>
    </location>
</feature>